<dbReference type="FunFam" id="3.30.70.100:FF:000001">
    <property type="entry name" value="ATPase copper transporting beta"/>
    <property type="match status" value="1"/>
</dbReference>
<keyword evidence="4" id="KW-1185">Reference proteome</keyword>
<dbReference type="PROSITE" id="PS01047">
    <property type="entry name" value="HMA_1"/>
    <property type="match status" value="1"/>
</dbReference>
<evidence type="ECO:0000313" key="3">
    <source>
        <dbReference type="EMBL" id="OUQ36219.1"/>
    </source>
</evidence>
<name>A0A1Y4T1Y9_9FIRM</name>
<dbReference type="PROSITE" id="PS50846">
    <property type="entry name" value="HMA_2"/>
    <property type="match status" value="1"/>
</dbReference>
<accession>A0A1Y4T1Y9</accession>
<dbReference type="SUPFAM" id="SSF55008">
    <property type="entry name" value="HMA, heavy metal-associated domain"/>
    <property type="match status" value="1"/>
</dbReference>
<dbReference type="InterPro" id="IPR017969">
    <property type="entry name" value="Heavy-metal-associated_CS"/>
</dbReference>
<organism evidence="3 4">
    <name type="scientific">Massilimicrobiota timonensis</name>
    <dbReference type="NCBI Taxonomy" id="1776392"/>
    <lineage>
        <taxon>Bacteria</taxon>
        <taxon>Bacillati</taxon>
        <taxon>Bacillota</taxon>
        <taxon>Erysipelotrichia</taxon>
        <taxon>Erysipelotrichales</taxon>
        <taxon>Erysipelotrichaceae</taxon>
        <taxon>Massilimicrobiota</taxon>
    </lineage>
</organism>
<dbReference type="Pfam" id="PF00403">
    <property type="entry name" value="HMA"/>
    <property type="match status" value="1"/>
</dbReference>
<keyword evidence="1" id="KW-0479">Metal-binding</keyword>
<feature type="domain" description="HMA" evidence="2">
    <location>
        <begin position="52"/>
        <end position="116"/>
    </location>
</feature>
<protein>
    <submittedName>
        <fullName evidence="3">Copper resistance protein CopZ</fullName>
    </submittedName>
</protein>
<dbReference type="Proteomes" id="UP000195305">
    <property type="component" value="Unassembled WGS sequence"/>
</dbReference>
<evidence type="ECO:0000259" key="2">
    <source>
        <dbReference type="PROSITE" id="PS50846"/>
    </source>
</evidence>
<dbReference type="OrthoDB" id="9813965at2"/>
<dbReference type="RefSeq" id="WP_087357027.1">
    <property type="nucleotide sequence ID" value="NZ_NFLJ01000003.1"/>
</dbReference>
<dbReference type="InterPro" id="IPR036163">
    <property type="entry name" value="HMA_dom_sf"/>
</dbReference>
<reference evidence="3 4" key="1">
    <citation type="journal article" date="2018" name="BMC Genomics">
        <title>Whole genome sequencing and function prediction of 133 gut anaerobes isolated from chicken caecum in pure cultures.</title>
        <authorList>
            <person name="Medvecky M."/>
            <person name="Cejkova D."/>
            <person name="Polansky O."/>
            <person name="Karasova D."/>
            <person name="Kubasova T."/>
            <person name="Cizek A."/>
            <person name="Rychlik I."/>
        </authorList>
    </citation>
    <scope>NUCLEOTIDE SEQUENCE [LARGE SCALE GENOMIC DNA]</scope>
    <source>
        <strain evidence="3 4">An13</strain>
    </source>
</reference>
<dbReference type="AlphaFoldDB" id="A0A1Y4T1Y9"/>
<evidence type="ECO:0000313" key="4">
    <source>
        <dbReference type="Proteomes" id="UP000195305"/>
    </source>
</evidence>
<dbReference type="EMBL" id="NFLJ01000003">
    <property type="protein sequence ID" value="OUQ36219.1"/>
    <property type="molecule type" value="Genomic_DNA"/>
</dbReference>
<dbReference type="Gene3D" id="3.30.70.100">
    <property type="match status" value="1"/>
</dbReference>
<evidence type="ECO:0000256" key="1">
    <source>
        <dbReference type="ARBA" id="ARBA00022723"/>
    </source>
</evidence>
<dbReference type="CDD" id="cd00371">
    <property type="entry name" value="HMA"/>
    <property type="match status" value="1"/>
</dbReference>
<comment type="caution">
    <text evidence="3">The sequence shown here is derived from an EMBL/GenBank/DDBJ whole genome shotgun (WGS) entry which is preliminary data.</text>
</comment>
<dbReference type="GO" id="GO:0046872">
    <property type="term" value="F:metal ion binding"/>
    <property type="evidence" value="ECO:0007669"/>
    <property type="project" value="UniProtKB-KW"/>
</dbReference>
<sequence>MVDAIIIGIVVVLLWFALKGSMKHFKGDGSCCGGSHKNLDVEEKKLKYPIIGKKVLKIEGMHCDHCVKHVQNAINSIDGASAKVDLKTQTAEVSYDREINDDDLYRVIEKAGYHIQSMTHESS</sequence>
<dbReference type="InterPro" id="IPR006121">
    <property type="entry name" value="HMA_dom"/>
</dbReference>
<gene>
    <name evidence="3" type="ORF">B5E75_01450</name>
</gene>
<proteinExistence type="predicted"/>